<evidence type="ECO:0000256" key="2">
    <source>
        <dbReference type="PROSITE-ProRule" id="PRU00335"/>
    </source>
</evidence>
<protein>
    <recommendedName>
        <fullName evidence="4">HTH tetR-type domain-containing protein</fullName>
    </recommendedName>
</protein>
<dbReference type="PANTHER" id="PTHR30055">
    <property type="entry name" value="HTH-TYPE TRANSCRIPTIONAL REGULATOR RUTR"/>
    <property type="match status" value="1"/>
</dbReference>
<evidence type="ECO:0000313" key="5">
    <source>
        <dbReference type="EMBL" id="GIJ69033.1"/>
    </source>
</evidence>
<proteinExistence type="predicted"/>
<dbReference type="InterPro" id="IPR001647">
    <property type="entry name" value="HTH_TetR"/>
</dbReference>
<dbReference type="PRINTS" id="PR00455">
    <property type="entry name" value="HTHTETR"/>
</dbReference>
<dbReference type="SUPFAM" id="SSF46689">
    <property type="entry name" value="Homeodomain-like"/>
    <property type="match status" value="1"/>
</dbReference>
<feature type="DNA-binding region" description="H-T-H motif" evidence="2">
    <location>
        <begin position="80"/>
        <end position="99"/>
    </location>
</feature>
<feature type="domain" description="HTH tetR-type" evidence="4">
    <location>
        <begin position="57"/>
        <end position="117"/>
    </location>
</feature>
<dbReference type="InterPro" id="IPR009057">
    <property type="entry name" value="Homeodomain-like_sf"/>
</dbReference>
<dbReference type="GO" id="GO:0003700">
    <property type="term" value="F:DNA-binding transcription factor activity"/>
    <property type="evidence" value="ECO:0007669"/>
    <property type="project" value="TreeGrafter"/>
</dbReference>
<keyword evidence="6" id="KW-1185">Reference proteome</keyword>
<accession>A0A8J3ZTY6</accession>
<evidence type="ECO:0000256" key="1">
    <source>
        <dbReference type="ARBA" id="ARBA00023125"/>
    </source>
</evidence>
<dbReference type="EMBL" id="BOPH01000053">
    <property type="protein sequence ID" value="GIJ69033.1"/>
    <property type="molecule type" value="Genomic_DNA"/>
</dbReference>
<dbReference type="AlphaFoldDB" id="A0A8J3ZTY6"/>
<dbReference type="GO" id="GO:0000976">
    <property type="term" value="F:transcription cis-regulatory region binding"/>
    <property type="evidence" value="ECO:0007669"/>
    <property type="project" value="TreeGrafter"/>
</dbReference>
<dbReference type="Pfam" id="PF00440">
    <property type="entry name" value="TetR_N"/>
    <property type="match status" value="1"/>
</dbReference>
<keyword evidence="1 2" id="KW-0238">DNA-binding</keyword>
<feature type="region of interest" description="Disordered" evidence="3">
    <location>
        <begin position="1"/>
        <end position="59"/>
    </location>
</feature>
<name>A0A8J3ZTY6_9ACTN</name>
<dbReference type="PROSITE" id="PS50977">
    <property type="entry name" value="HTH_TETR_2"/>
    <property type="match status" value="1"/>
</dbReference>
<dbReference type="Gene3D" id="1.10.357.10">
    <property type="entry name" value="Tetracycline Repressor, domain 2"/>
    <property type="match status" value="1"/>
</dbReference>
<evidence type="ECO:0000259" key="4">
    <source>
        <dbReference type="PROSITE" id="PS50977"/>
    </source>
</evidence>
<evidence type="ECO:0000313" key="6">
    <source>
        <dbReference type="Proteomes" id="UP000635606"/>
    </source>
</evidence>
<evidence type="ECO:0000256" key="3">
    <source>
        <dbReference type="SAM" id="MobiDB-lite"/>
    </source>
</evidence>
<dbReference type="PANTHER" id="PTHR30055:SF226">
    <property type="entry name" value="HTH-TYPE TRANSCRIPTIONAL REGULATOR PKSA"/>
    <property type="match status" value="1"/>
</dbReference>
<gene>
    <name evidence="5" type="ORF">Voc01_039500</name>
</gene>
<organism evidence="5 6">
    <name type="scientific">Virgisporangium ochraceum</name>
    <dbReference type="NCBI Taxonomy" id="65505"/>
    <lineage>
        <taxon>Bacteria</taxon>
        <taxon>Bacillati</taxon>
        <taxon>Actinomycetota</taxon>
        <taxon>Actinomycetes</taxon>
        <taxon>Micromonosporales</taxon>
        <taxon>Micromonosporaceae</taxon>
        <taxon>Virgisporangium</taxon>
    </lineage>
</organism>
<dbReference type="InterPro" id="IPR050109">
    <property type="entry name" value="HTH-type_TetR-like_transc_reg"/>
</dbReference>
<dbReference type="Proteomes" id="UP000635606">
    <property type="component" value="Unassembled WGS sequence"/>
</dbReference>
<comment type="caution">
    <text evidence="5">The sequence shown here is derived from an EMBL/GenBank/DDBJ whole genome shotgun (WGS) entry which is preliminary data.</text>
</comment>
<reference evidence="5" key="1">
    <citation type="submission" date="2021-01" db="EMBL/GenBank/DDBJ databases">
        <title>Whole genome shotgun sequence of Virgisporangium ochraceum NBRC 16418.</title>
        <authorList>
            <person name="Komaki H."/>
            <person name="Tamura T."/>
        </authorList>
    </citation>
    <scope>NUCLEOTIDE SEQUENCE</scope>
    <source>
        <strain evidence="5">NBRC 16418</strain>
    </source>
</reference>
<sequence length="242" mass="26899">MRAEWETEVSMPAGGEVSREASTMPHPKPPRRTAGYRAGMAEPTTRPRRRTQGERRAETKRRVLDAAVDCLVEDGYANLTTGRVADRAGVSRGAQLHQYPTRQELVVAAIEYLAQQRAVGLREEAARLPADADRIATALALLWSQFSGRLFQAGIELMVAARTDPVLRAALTPFERELRRLSRELAAELFGPRAVAHPDFRDVVTLVLNSMYGIALHRLMQPTSAVKRQLVLLERVVRQALG</sequence>